<comment type="similarity">
    <text evidence="1">Belongs to the Gfa family.</text>
</comment>
<dbReference type="EMBL" id="UINC01072202">
    <property type="protein sequence ID" value="SVC07664.1"/>
    <property type="molecule type" value="Genomic_DNA"/>
</dbReference>
<dbReference type="SUPFAM" id="SSF51316">
    <property type="entry name" value="Mss4-like"/>
    <property type="match status" value="1"/>
</dbReference>
<evidence type="ECO:0000256" key="3">
    <source>
        <dbReference type="ARBA" id="ARBA00022833"/>
    </source>
</evidence>
<gene>
    <name evidence="6" type="ORF">METZ01_LOCUS260518</name>
</gene>
<keyword evidence="2" id="KW-0479">Metal-binding</keyword>
<keyword evidence="3" id="KW-0862">Zinc</keyword>
<dbReference type="AlphaFoldDB" id="A0A382J676"/>
<dbReference type="PROSITE" id="PS51891">
    <property type="entry name" value="CENP_V_GFA"/>
    <property type="match status" value="1"/>
</dbReference>
<evidence type="ECO:0000256" key="1">
    <source>
        <dbReference type="ARBA" id="ARBA00005495"/>
    </source>
</evidence>
<name>A0A382J676_9ZZZZ</name>
<reference evidence="6" key="1">
    <citation type="submission" date="2018-05" db="EMBL/GenBank/DDBJ databases">
        <authorList>
            <person name="Lanie J.A."/>
            <person name="Ng W.-L."/>
            <person name="Kazmierczak K.M."/>
            <person name="Andrzejewski T.M."/>
            <person name="Davidsen T.M."/>
            <person name="Wayne K.J."/>
            <person name="Tettelin H."/>
            <person name="Glass J.I."/>
            <person name="Rusch D."/>
            <person name="Podicherti R."/>
            <person name="Tsui H.-C.T."/>
            <person name="Winkler M.E."/>
        </authorList>
    </citation>
    <scope>NUCLEOTIDE SEQUENCE</scope>
</reference>
<accession>A0A382J676</accession>
<dbReference type="PANTHER" id="PTHR33337:SF40">
    <property type="entry name" value="CENP-V_GFA DOMAIN-CONTAINING PROTEIN-RELATED"/>
    <property type="match status" value="1"/>
</dbReference>
<dbReference type="InterPro" id="IPR011057">
    <property type="entry name" value="Mss4-like_sf"/>
</dbReference>
<dbReference type="PANTHER" id="PTHR33337">
    <property type="entry name" value="GFA DOMAIN-CONTAINING PROTEIN"/>
    <property type="match status" value="1"/>
</dbReference>
<dbReference type="GO" id="GO:0046872">
    <property type="term" value="F:metal ion binding"/>
    <property type="evidence" value="ECO:0007669"/>
    <property type="project" value="UniProtKB-KW"/>
</dbReference>
<organism evidence="6">
    <name type="scientific">marine metagenome</name>
    <dbReference type="NCBI Taxonomy" id="408172"/>
    <lineage>
        <taxon>unclassified sequences</taxon>
        <taxon>metagenomes</taxon>
        <taxon>ecological metagenomes</taxon>
    </lineage>
</organism>
<dbReference type="Pfam" id="PF04828">
    <property type="entry name" value="GFA"/>
    <property type="match status" value="1"/>
</dbReference>
<evidence type="ECO:0000256" key="4">
    <source>
        <dbReference type="ARBA" id="ARBA00023239"/>
    </source>
</evidence>
<sequence length="124" mass="13625">MCGAIRWQATAQPRASVLCHCDTCRLATGSGAVGWLIFPREAFRFVSSKPGTYHTDTDADRTFCTVCGTPLTYHQHGDRPDDMDVTIRSANDGDAWPPTQDVFLEEKLAWVAPVGETRPTGDHS</sequence>
<evidence type="ECO:0000259" key="5">
    <source>
        <dbReference type="PROSITE" id="PS51891"/>
    </source>
</evidence>
<proteinExistence type="inferred from homology"/>
<feature type="domain" description="CENP-V/GFA" evidence="5">
    <location>
        <begin position="1"/>
        <end position="97"/>
    </location>
</feature>
<dbReference type="InterPro" id="IPR006913">
    <property type="entry name" value="CENP-V/GFA"/>
</dbReference>
<protein>
    <recommendedName>
        <fullName evidence="5">CENP-V/GFA domain-containing protein</fullName>
    </recommendedName>
</protein>
<evidence type="ECO:0000256" key="2">
    <source>
        <dbReference type="ARBA" id="ARBA00022723"/>
    </source>
</evidence>
<dbReference type="Gene3D" id="3.90.1590.10">
    <property type="entry name" value="glutathione-dependent formaldehyde- activating enzyme (gfa)"/>
    <property type="match status" value="1"/>
</dbReference>
<evidence type="ECO:0000313" key="6">
    <source>
        <dbReference type="EMBL" id="SVC07664.1"/>
    </source>
</evidence>
<dbReference type="GO" id="GO:0016846">
    <property type="term" value="F:carbon-sulfur lyase activity"/>
    <property type="evidence" value="ECO:0007669"/>
    <property type="project" value="InterPro"/>
</dbReference>
<keyword evidence="4" id="KW-0456">Lyase</keyword>